<gene>
    <name evidence="4" type="ORF">RM530_10715</name>
</gene>
<keyword evidence="2" id="KW-0449">Lipoprotein</keyword>
<keyword evidence="5" id="KW-1185">Reference proteome</keyword>
<dbReference type="Gene3D" id="2.20.200.10">
    <property type="entry name" value="Outer membrane efflux proteins (OEP)"/>
    <property type="match status" value="1"/>
</dbReference>
<dbReference type="InterPro" id="IPR003423">
    <property type="entry name" value="OMP_efflux"/>
</dbReference>
<dbReference type="Proteomes" id="UP001254608">
    <property type="component" value="Unassembled WGS sequence"/>
</dbReference>
<sequence>MPQRFSPTPGGCRGGHSGVRAVAQGLLLALLCGCSIFQSEAPESPAPELPTDFNTHLEGASLAVGDWVDDFDDPQLEALVEEALNHNNKFLSALSKRDAASAQYAAAFAGRLPRLDLQAQAQRQKFINDIVRSSSVDIEPVVYPTRLILGAGVNWELDLWGRVANQANAAREEAAAAILDVQAASFSLAAQTATQWFALVAAQQRLALAQRVADSYGETVKRSEERYERGLVTVVDLRQAMAESEGAQGELLGRQIELGRTRRALEVLLGRYPSNELEVAGSLPALPPAVAAGVPGQLIERRPDVAAAELRLRASDQRLLGAKKNLLPRFSISLGAGTQAKYRDLLFTDDSEIWSIGGNAVMPLFDGGATRAGIQAQRSLMEDSVAQFQDKVLSACLEVEDALAAELLIRDQVQRSRNAVEQTLAVEDSISRRFELGLVDLRAVLAARRSRWQAEQRVLETELLALNNRIGLYLALGGGIAEPGDEDTDTTDAEPDVADDQAEDGAEAAIEMLPIRPVTDEELPSDPAPAWETVPEKEPAAAPEAPMESMDPMDNSIMEPTEPVVPVDESVEVPVDVPASVIEPEPEPALDPVPTEAVTGMPAADAALSVPEEPVVEPMGAVPMLGEPVTDDPPSASEDAELEAARQRNLESLLATDPVQQ</sequence>
<proteinExistence type="inferred from homology"/>
<organism evidence="4 5">
    <name type="scientific">Banduia mediterranea</name>
    <dbReference type="NCBI Taxonomy" id="3075609"/>
    <lineage>
        <taxon>Bacteria</taxon>
        <taxon>Pseudomonadati</taxon>
        <taxon>Pseudomonadota</taxon>
        <taxon>Gammaproteobacteria</taxon>
        <taxon>Nevskiales</taxon>
        <taxon>Algiphilaceae</taxon>
        <taxon>Banduia</taxon>
    </lineage>
</organism>
<dbReference type="InterPro" id="IPR010131">
    <property type="entry name" value="MdtP/NodT-like"/>
</dbReference>
<evidence type="ECO:0000256" key="2">
    <source>
        <dbReference type="RuleBase" id="RU362097"/>
    </source>
</evidence>
<comment type="caution">
    <text evidence="4">The sequence shown here is derived from an EMBL/GenBank/DDBJ whole genome shotgun (WGS) entry which is preliminary data.</text>
</comment>
<evidence type="ECO:0000256" key="1">
    <source>
        <dbReference type="ARBA" id="ARBA00007613"/>
    </source>
</evidence>
<dbReference type="RefSeq" id="WP_311365222.1">
    <property type="nucleotide sequence ID" value="NZ_JAVRIC010000014.1"/>
</dbReference>
<dbReference type="Pfam" id="PF02321">
    <property type="entry name" value="OEP"/>
    <property type="match status" value="2"/>
</dbReference>
<protein>
    <submittedName>
        <fullName evidence="4">Efflux transporter outer membrane subunit</fullName>
    </submittedName>
</protein>
<dbReference type="Gene3D" id="1.20.1600.10">
    <property type="entry name" value="Outer membrane efflux proteins (OEP)"/>
    <property type="match status" value="1"/>
</dbReference>
<feature type="region of interest" description="Disordered" evidence="3">
    <location>
        <begin position="519"/>
        <end position="546"/>
    </location>
</feature>
<dbReference type="PANTHER" id="PTHR30203:SF29">
    <property type="entry name" value="PROTEIN CYAE"/>
    <property type="match status" value="1"/>
</dbReference>
<accession>A0ABU2WJX3</accession>
<dbReference type="SUPFAM" id="SSF56954">
    <property type="entry name" value="Outer membrane efflux proteins (OEP)"/>
    <property type="match status" value="1"/>
</dbReference>
<evidence type="ECO:0000256" key="3">
    <source>
        <dbReference type="SAM" id="MobiDB-lite"/>
    </source>
</evidence>
<dbReference type="EMBL" id="JAVRIC010000014">
    <property type="protein sequence ID" value="MDT0497830.1"/>
    <property type="molecule type" value="Genomic_DNA"/>
</dbReference>
<keyword evidence="2" id="KW-0812">Transmembrane</keyword>
<keyword evidence="2" id="KW-1134">Transmembrane beta strand</keyword>
<evidence type="ECO:0000313" key="4">
    <source>
        <dbReference type="EMBL" id="MDT0497830.1"/>
    </source>
</evidence>
<dbReference type="PROSITE" id="PS51257">
    <property type="entry name" value="PROKAR_LIPOPROTEIN"/>
    <property type="match status" value="1"/>
</dbReference>
<reference evidence="4 5" key="1">
    <citation type="submission" date="2023-09" db="EMBL/GenBank/DDBJ databases">
        <authorList>
            <person name="Rey-Velasco X."/>
        </authorList>
    </citation>
    <scope>NUCLEOTIDE SEQUENCE [LARGE SCALE GENOMIC DNA]</scope>
    <source>
        <strain evidence="4 5">W345</strain>
    </source>
</reference>
<comment type="similarity">
    <text evidence="1 2">Belongs to the outer membrane factor (OMF) (TC 1.B.17) family.</text>
</comment>
<name>A0ABU2WJX3_9GAMM</name>
<feature type="region of interest" description="Disordered" evidence="3">
    <location>
        <begin position="622"/>
        <end position="661"/>
    </location>
</feature>
<dbReference type="PANTHER" id="PTHR30203">
    <property type="entry name" value="OUTER MEMBRANE CATION EFFLUX PROTEIN"/>
    <property type="match status" value="1"/>
</dbReference>
<keyword evidence="2" id="KW-0472">Membrane</keyword>
<evidence type="ECO:0000313" key="5">
    <source>
        <dbReference type="Proteomes" id="UP001254608"/>
    </source>
</evidence>
<keyword evidence="2" id="KW-0564">Palmitate</keyword>
<comment type="subcellular location">
    <subcellularLocation>
        <location evidence="2">Cell outer membrane</location>
        <topology evidence="2">Lipid-anchor</topology>
    </subcellularLocation>
</comment>
<dbReference type="NCBIfam" id="TIGR01845">
    <property type="entry name" value="outer_NodT"/>
    <property type="match status" value="1"/>
</dbReference>